<keyword evidence="2" id="KW-1185">Reference proteome</keyword>
<evidence type="ECO:0000313" key="2">
    <source>
        <dbReference type="Proteomes" id="UP000814140"/>
    </source>
</evidence>
<name>A0ACB8SXV0_9AGAM</name>
<reference evidence="1" key="2">
    <citation type="journal article" date="2022" name="New Phytol.">
        <title>Evolutionary transition to the ectomycorrhizal habit in the genomes of a hyperdiverse lineage of mushroom-forming fungi.</title>
        <authorList>
            <person name="Looney B."/>
            <person name="Miyauchi S."/>
            <person name="Morin E."/>
            <person name="Drula E."/>
            <person name="Courty P.E."/>
            <person name="Kohler A."/>
            <person name="Kuo A."/>
            <person name="LaButti K."/>
            <person name="Pangilinan J."/>
            <person name="Lipzen A."/>
            <person name="Riley R."/>
            <person name="Andreopoulos W."/>
            <person name="He G."/>
            <person name="Johnson J."/>
            <person name="Nolan M."/>
            <person name="Tritt A."/>
            <person name="Barry K.W."/>
            <person name="Grigoriev I.V."/>
            <person name="Nagy L.G."/>
            <person name="Hibbett D."/>
            <person name="Henrissat B."/>
            <person name="Matheny P.B."/>
            <person name="Labbe J."/>
            <person name="Martin F.M."/>
        </authorList>
    </citation>
    <scope>NUCLEOTIDE SEQUENCE</scope>
    <source>
        <strain evidence="1">HHB10654</strain>
    </source>
</reference>
<proteinExistence type="predicted"/>
<organism evidence="1 2">
    <name type="scientific">Artomyces pyxidatus</name>
    <dbReference type="NCBI Taxonomy" id="48021"/>
    <lineage>
        <taxon>Eukaryota</taxon>
        <taxon>Fungi</taxon>
        <taxon>Dikarya</taxon>
        <taxon>Basidiomycota</taxon>
        <taxon>Agaricomycotina</taxon>
        <taxon>Agaricomycetes</taxon>
        <taxon>Russulales</taxon>
        <taxon>Auriscalpiaceae</taxon>
        <taxon>Artomyces</taxon>
    </lineage>
</organism>
<sequence>MFSCHHPPHSKATPSLQILPFYHARRSSHWHPIYCDLADHTRSFGTTMTDTTTPPSSPFISDASTPTASPPLAQLSASLSSIAEQLVSASRAISQSHRAGTLDAEDTAARLDRIEREQAALRAQLAIQVVPVTPEARVEQLEHRLQEALDIIKLECVRPADPCAHQLTVGAGVQPGPPVRAPAQRARDGVEDGDHAAADGEREAAAELPGDEGRVRACDQCVVLRLRVVVRALMCGRWCAEERYEGLLKAYGLPVKGDTNAKREAVRVFIGLPV</sequence>
<evidence type="ECO:0000313" key="1">
    <source>
        <dbReference type="EMBL" id="KAI0061022.1"/>
    </source>
</evidence>
<accession>A0ACB8SXV0</accession>
<protein>
    <submittedName>
        <fullName evidence="1">Uncharacterized protein</fullName>
    </submittedName>
</protein>
<dbReference type="EMBL" id="MU277215">
    <property type="protein sequence ID" value="KAI0061022.1"/>
    <property type="molecule type" value="Genomic_DNA"/>
</dbReference>
<reference evidence="1" key="1">
    <citation type="submission" date="2021-03" db="EMBL/GenBank/DDBJ databases">
        <authorList>
            <consortium name="DOE Joint Genome Institute"/>
            <person name="Ahrendt S."/>
            <person name="Looney B.P."/>
            <person name="Miyauchi S."/>
            <person name="Morin E."/>
            <person name="Drula E."/>
            <person name="Courty P.E."/>
            <person name="Chicoki N."/>
            <person name="Fauchery L."/>
            <person name="Kohler A."/>
            <person name="Kuo A."/>
            <person name="Labutti K."/>
            <person name="Pangilinan J."/>
            <person name="Lipzen A."/>
            <person name="Riley R."/>
            <person name="Andreopoulos W."/>
            <person name="He G."/>
            <person name="Johnson J."/>
            <person name="Barry K.W."/>
            <person name="Grigoriev I.V."/>
            <person name="Nagy L."/>
            <person name="Hibbett D."/>
            <person name="Henrissat B."/>
            <person name="Matheny P.B."/>
            <person name="Labbe J."/>
            <person name="Martin F."/>
        </authorList>
    </citation>
    <scope>NUCLEOTIDE SEQUENCE</scope>
    <source>
        <strain evidence="1">HHB10654</strain>
    </source>
</reference>
<gene>
    <name evidence="1" type="ORF">BV25DRAFT_1827268</name>
</gene>
<comment type="caution">
    <text evidence="1">The sequence shown here is derived from an EMBL/GenBank/DDBJ whole genome shotgun (WGS) entry which is preliminary data.</text>
</comment>
<dbReference type="Proteomes" id="UP000814140">
    <property type="component" value="Unassembled WGS sequence"/>
</dbReference>